<dbReference type="AlphaFoldDB" id="A0AAD7GJL2"/>
<reference evidence="4" key="1">
    <citation type="submission" date="2023-03" db="EMBL/GenBank/DDBJ databases">
        <title>Massive genome expansion in bonnet fungi (Mycena s.s.) driven by repeated elements and novel gene families across ecological guilds.</title>
        <authorList>
            <consortium name="Lawrence Berkeley National Laboratory"/>
            <person name="Harder C.B."/>
            <person name="Miyauchi S."/>
            <person name="Viragh M."/>
            <person name="Kuo A."/>
            <person name="Thoen E."/>
            <person name="Andreopoulos B."/>
            <person name="Lu D."/>
            <person name="Skrede I."/>
            <person name="Drula E."/>
            <person name="Henrissat B."/>
            <person name="Morin E."/>
            <person name="Kohler A."/>
            <person name="Barry K."/>
            <person name="LaButti K."/>
            <person name="Morin E."/>
            <person name="Salamov A."/>
            <person name="Lipzen A."/>
            <person name="Mereny Z."/>
            <person name="Hegedus B."/>
            <person name="Baldrian P."/>
            <person name="Stursova M."/>
            <person name="Weitz H."/>
            <person name="Taylor A."/>
            <person name="Grigoriev I.V."/>
            <person name="Nagy L.G."/>
            <person name="Martin F."/>
            <person name="Kauserud H."/>
        </authorList>
    </citation>
    <scope>NUCLEOTIDE SEQUENCE</scope>
    <source>
        <strain evidence="4">CBHHK067</strain>
    </source>
</reference>
<dbReference type="Gene3D" id="4.10.60.10">
    <property type="entry name" value="Zinc finger, CCHC-type"/>
    <property type="match status" value="1"/>
</dbReference>
<dbReference type="GO" id="GO:0006397">
    <property type="term" value="P:mRNA processing"/>
    <property type="evidence" value="ECO:0007669"/>
    <property type="project" value="UniProtKB-KW"/>
</dbReference>
<comment type="caution">
    <text evidence="4">The sequence shown here is derived from an EMBL/GenBank/DDBJ whole genome shotgun (WGS) entry which is preliminary data.</text>
</comment>
<evidence type="ECO:0000313" key="5">
    <source>
        <dbReference type="Proteomes" id="UP001221757"/>
    </source>
</evidence>
<feature type="domain" description="CCHC-type" evidence="3">
    <location>
        <begin position="5"/>
        <end position="20"/>
    </location>
</feature>
<name>A0AAD7GJL2_MYCRO</name>
<gene>
    <name evidence="4" type="ORF">B0H17DRAFT_1051096</name>
</gene>
<proteinExistence type="predicted"/>
<evidence type="ECO:0000256" key="1">
    <source>
        <dbReference type="ARBA" id="ARBA00022664"/>
    </source>
</evidence>
<feature type="domain" description="CCHC-type" evidence="3">
    <location>
        <begin position="29"/>
        <end position="44"/>
    </location>
</feature>
<dbReference type="GO" id="GO:0003676">
    <property type="term" value="F:nucleic acid binding"/>
    <property type="evidence" value="ECO:0007669"/>
    <property type="project" value="InterPro"/>
</dbReference>
<dbReference type="SUPFAM" id="SSF57756">
    <property type="entry name" value="Retrovirus zinc finger-like domains"/>
    <property type="match status" value="1"/>
</dbReference>
<keyword evidence="2" id="KW-0862">Zinc</keyword>
<dbReference type="SMART" id="SM00343">
    <property type="entry name" value="ZnF_C2HC"/>
    <property type="match status" value="2"/>
</dbReference>
<protein>
    <recommendedName>
        <fullName evidence="3">CCHC-type domain-containing protein</fullName>
    </recommendedName>
</protein>
<dbReference type="InterPro" id="IPR001878">
    <property type="entry name" value="Znf_CCHC"/>
</dbReference>
<keyword evidence="1" id="KW-0507">mRNA processing</keyword>
<dbReference type="EMBL" id="JARKIE010000027">
    <property type="protein sequence ID" value="KAJ7698077.1"/>
    <property type="molecule type" value="Genomic_DNA"/>
</dbReference>
<accession>A0AAD7GJL2</accession>
<keyword evidence="2" id="KW-0479">Metal-binding</keyword>
<dbReference type="Pfam" id="PF00098">
    <property type="entry name" value="zf-CCHC"/>
    <property type="match status" value="2"/>
</dbReference>
<dbReference type="Proteomes" id="UP001221757">
    <property type="component" value="Unassembled WGS sequence"/>
</dbReference>
<dbReference type="InterPro" id="IPR036875">
    <property type="entry name" value="Znf_CCHC_sf"/>
</dbReference>
<evidence type="ECO:0000259" key="3">
    <source>
        <dbReference type="PROSITE" id="PS50158"/>
    </source>
</evidence>
<keyword evidence="5" id="KW-1185">Reference proteome</keyword>
<evidence type="ECO:0000256" key="2">
    <source>
        <dbReference type="PROSITE-ProRule" id="PRU00047"/>
    </source>
</evidence>
<organism evidence="4 5">
    <name type="scientific">Mycena rosella</name>
    <name type="common">Pink bonnet</name>
    <name type="synonym">Agaricus rosellus</name>
    <dbReference type="NCBI Taxonomy" id="1033263"/>
    <lineage>
        <taxon>Eukaryota</taxon>
        <taxon>Fungi</taxon>
        <taxon>Dikarya</taxon>
        <taxon>Basidiomycota</taxon>
        <taxon>Agaricomycotina</taxon>
        <taxon>Agaricomycetes</taxon>
        <taxon>Agaricomycetidae</taxon>
        <taxon>Agaricales</taxon>
        <taxon>Marasmiineae</taxon>
        <taxon>Mycenaceae</taxon>
        <taxon>Mycena</taxon>
    </lineage>
</organism>
<dbReference type="GO" id="GO:0008270">
    <property type="term" value="F:zinc ion binding"/>
    <property type="evidence" value="ECO:0007669"/>
    <property type="project" value="UniProtKB-KW"/>
</dbReference>
<sequence length="63" mass="6968">MKRTCYRCGSADHLAAQCSEPWKDTPKECYNCGSSAHLVADCTEQWTPAPKRQSGHKVPSANE</sequence>
<evidence type="ECO:0000313" key="4">
    <source>
        <dbReference type="EMBL" id="KAJ7698077.1"/>
    </source>
</evidence>
<dbReference type="PROSITE" id="PS50158">
    <property type="entry name" value="ZF_CCHC"/>
    <property type="match status" value="2"/>
</dbReference>
<keyword evidence="2" id="KW-0863">Zinc-finger</keyword>